<keyword evidence="2 10" id="KW-0812">Transmembrane</keyword>
<proteinExistence type="predicted"/>
<feature type="transmembrane region" description="Helical" evidence="10">
    <location>
        <begin position="55"/>
        <end position="72"/>
    </location>
</feature>
<accession>A0A9Q0MXG3</accession>
<dbReference type="InterPro" id="IPR003599">
    <property type="entry name" value="Ig_sub"/>
</dbReference>
<organism evidence="12 13">
    <name type="scientific">Pseudolycoriella hygida</name>
    <dbReference type="NCBI Taxonomy" id="35572"/>
    <lineage>
        <taxon>Eukaryota</taxon>
        <taxon>Metazoa</taxon>
        <taxon>Ecdysozoa</taxon>
        <taxon>Arthropoda</taxon>
        <taxon>Hexapoda</taxon>
        <taxon>Insecta</taxon>
        <taxon>Pterygota</taxon>
        <taxon>Neoptera</taxon>
        <taxon>Endopterygota</taxon>
        <taxon>Diptera</taxon>
        <taxon>Nematocera</taxon>
        <taxon>Sciaroidea</taxon>
        <taxon>Sciaridae</taxon>
        <taxon>Pseudolycoriella</taxon>
    </lineage>
</organism>
<comment type="caution">
    <text evidence="12">The sequence shown here is derived from an EMBL/GenBank/DDBJ whole genome shotgun (WGS) entry which is preliminary data.</text>
</comment>
<evidence type="ECO:0000256" key="7">
    <source>
        <dbReference type="ARBA" id="ARBA00023157"/>
    </source>
</evidence>
<dbReference type="PANTHER" id="PTHR11640">
    <property type="entry name" value="NEPHRIN"/>
    <property type="match status" value="1"/>
</dbReference>
<dbReference type="InterPro" id="IPR051275">
    <property type="entry name" value="Cell_adhesion_signaling"/>
</dbReference>
<dbReference type="InterPro" id="IPR013783">
    <property type="entry name" value="Ig-like_fold"/>
</dbReference>
<dbReference type="SMART" id="SM00408">
    <property type="entry name" value="IGc2"/>
    <property type="match status" value="4"/>
</dbReference>
<evidence type="ECO:0000256" key="10">
    <source>
        <dbReference type="SAM" id="Phobius"/>
    </source>
</evidence>
<evidence type="ECO:0000259" key="11">
    <source>
        <dbReference type="PROSITE" id="PS50835"/>
    </source>
</evidence>
<dbReference type="InterPro" id="IPR007110">
    <property type="entry name" value="Ig-like_dom"/>
</dbReference>
<feature type="domain" description="Ig-like" evidence="11">
    <location>
        <begin position="293"/>
        <end position="379"/>
    </location>
</feature>
<protein>
    <submittedName>
        <fullName evidence="12">Irregular chiasm C-roughest protein</fullName>
    </submittedName>
</protein>
<dbReference type="EMBL" id="WJQU01000003">
    <property type="protein sequence ID" value="KAJ6639049.1"/>
    <property type="molecule type" value="Genomic_DNA"/>
</dbReference>
<feature type="domain" description="Ig-like" evidence="11">
    <location>
        <begin position="73"/>
        <end position="183"/>
    </location>
</feature>
<keyword evidence="3" id="KW-0732">Signal</keyword>
<name>A0A9Q0MXG3_9DIPT</name>
<keyword evidence="9" id="KW-0393">Immunoglobulin domain</keyword>
<feature type="domain" description="Ig-like" evidence="11">
    <location>
        <begin position="190"/>
        <end position="288"/>
    </location>
</feature>
<evidence type="ECO:0000256" key="1">
    <source>
        <dbReference type="ARBA" id="ARBA00004479"/>
    </source>
</evidence>
<dbReference type="InterPro" id="IPR013162">
    <property type="entry name" value="CD80_C2-set"/>
</dbReference>
<evidence type="ECO:0000256" key="3">
    <source>
        <dbReference type="ARBA" id="ARBA00022729"/>
    </source>
</evidence>
<dbReference type="Pfam" id="PF13927">
    <property type="entry name" value="Ig_3"/>
    <property type="match status" value="1"/>
</dbReference>
<evidence type="ECO:0000256" key="4">
    <source>
        <dbReference type="ARBA" id="ARBA00022737"/>
    </source>
</evidence>
<dbReference type="AlphaFoldDB" id="A0A9Q0MXG3"/>
<feature type="domain" description="Ig-like" evidence="11">
    <location>
        <begin position="473"/>
        <end position="566"/>
    </location>
</feature>
<gene>
    <name evidence="12" type="primary">rst_3</name>
    <name evidence="12" type="ORF">Bhyg_11788</name>
</gene>
<keyword evidence="6 10" id="KW-0472">Membrane</keyword>
<sequence>MALRRAFVYFAKVNNPRRTTQKYNRTGILHKRFVLPHCYTKPNASKRKMALRKQALSAAVQFICIFFIMIRTPSTLSFNTFVEQQFAMEPQDQVAVVGARVILPCRIINKQGLLQWTKDDFGLGTKRKLVGFDRYQMIGSDEEGDYSLQIYPVTLDDNAQFQCQVGPGPHGHPGVRSRYATLSVLVAPDPPIITQGARLVTTEGRKISLECVSANGRPASEITWIDGFGNVLTENVELVQEPSPDIRRFTVKSILKLRPYKEHHNKTITCQAQNTVDKAYRTAQVLLEVEYAPKVKVLIVDGALDTGRIPEGNIVTFMCEADANPTEITYRWFLKEEPMPDQNSKIMNLFNVTREYQDFYVKCVAQNAVGISSDSETLDVIYQPTFVTEPMDVEADINETVHLYCEVSANPPSEIVWVFDPVDRINLQPRVVGVSNKLEIVVSTQTSGRYYCKASSPGFEEVQSSARVSIKGPPKILSPNQQYADPRHDFNHVECSFHAVPRKKYVTWAFNGKVIDNDDKRYAMHEEITRDSHKSILTIVGDKFDYFGKYNCIVINSCGSDSLEIELLEPRRISMIILGAGSSLILIILMCSLFIILFCFKINKKTLPPADLIPKESVIIKGSPTKKFLQLKTNEIKAEHPTEYQESNSGSYSTTTTLSINKTDLMASKTNSLSLPQNVRYSGNYTDNLSIHTNQSINGGASYVDYARDYYSPTLQNSNNYLLQLQRESPTYV</sequence>
<dbReference type="SMART" id="SM00409">
    <property type="entry name" value="IG"/>
    <property type="match status" value="4"/>
</dbReference>
<keyword evidence="8" id="KW-0325">Glycoprotein</keyword>
<comment type="subcellular location">
    <subcellularLocation>
        <location evidence="1">Membrane</location>
        <topology evidence="1">Single-pass type I membrane protein</topology>
    </subcellularLocation>
</comment>
<dbReference type="Proteomes" id="UP001151699">
    <property type="component" value="Chromosome X"/>
</dbReference>
<dbReference type="OrthoDB" id="6413693at2759"/>
<dbReference type="InterPro" id="IPR036179">
    <property type="entry name" value="Ig-like_dom_sf"/>
</dbReference>
<dbReference type="GO" id="GO:0005886">
    <property type="term" value="C:plasma membrane"/>
    <property type="evidence" value="ECO:0007669"/>
    <property type="project" value="TreeGrafter"/>
</dbReference>
<dbReference type="SUPFAM" id="SSF48726">
    <property type="entry name" value="Immunoglobulin"/>
    <property type="match status" value="4"/>
</dbReference>
<dbReference type="GO" id="GO:0098609">
    <property type="term" value="P:cell-cell adhesion"/>
    <property type="evidence" value="ECO:0007669"/>
    <property type="project" value="TreeGrafter"/>
</dbReference>
<dbReference type="FunFam" id="2.60.40.10:FF:000077">
    <property type="entry name" value="Kirre like nephrin family adhesion molecule 3"/>
    <property type="match status" value="1"/>
</dbReference>
<keyword evidence="5 10" id="KW-1133">Transmembrane helix</keyword>
<feature type="domain" description="Ig-like" evidence="11">
    <location>
        <begin position="384"/>
        <end position="469"/>
    </location>
</feature>
<dbReference type="CDD" id="cd00096">
    <property type="entry name" value="Ig"/>
    <property type="match status" value="1"/>
</dbReference>
<evidence type="ECO:0000313" key="13">
    <source>
        <dbReference type="Proteomes" id="UP001151699"/>
    </source>
</evidence>
<dbReference type="GO" id="GO:0005911">
    <property type="term" value="C:cell-cell junction"/>
    <property type="evidence" value="ECO:0007669"/>
    <property type="project" value="TreeGrafter"/>
</dbReference>
<keyword evidence="4" id="KW-0677">Repeat</keyword>
<evidence type="ECO:0000256" key="9">
    <source>
        <dbReference type="ARBA" id="ARBA00023319"/>
    </source>
</evidence>
<dbReference type="Gene3D" id="2.60.40.10">
    <property type="entry name" value="Immunoglobulins"/>
    <property type="match status" value="5"/>
</dbReference>
<dbReference type="PROSITE" id="PS50835">
    <property type="entry name" value="IG_LIKE"/>
    <property type="match status" value="5"/>
</dbReference>
<evidence type="ECO:0000256" key="2">
    <source>
        <dbReference type="ARBA" id="ARBA00022692"/>
    </source>
</evidence>
<keyword evidence="7" id="KW-1015">Disulfide bond</keyword>
<reference evidence="12" key="1">
    <citation type="submission" date="2022-07" db="EMBL/GenBank/DDBJ databases">
        <authorList>
            <person name="Trinca V."/>
            <person name="Uliana J.V.C."/>
            <person name="Torres T.T."/>
            <person name="Ward R.J."/>
            <person name="Monesi N."/>
        </authorList>
    </citation>
    <scope>NUCLEOTIDE SEQUENCE</scope>
    <source>
        <strain evidence="12">HSMRA1968</strain>
        <tissue evidence="12">Whole embryos</tissue>
    </source>
</reference>
<dbReference type="GO" id="GO:0050839">
    <property type="term" value="F:cell adhesion molecule binding"/>
    <property type="evidence" value="ECO:0007669"/>
    <property type="project" value="TreeGrafter"/>
</dbReference>
<dbReference type="Pfam" id="PF08205">
    <property type="entry name" value="C2-set_2"/>
    <property type="match status" value="1"/>
</dbReference>
<dbReference type="InterPro" id="IPR003598">
    <property type="entry name" value="Ig_sub2"/>
</dbReference>
<keyword evidence="13" id="KW-1185">Reference proteome</keyword>
<evidence type="ECO:0000256" key="5">
    <source>
        <dbReference type="ARBA" id="ARBA00022989"/>
    </source>
</evidence>
<dbReference type="PANTHER" id="PTHR11640:SF31">
    <property type="entry name" value="IRREGULAR CHIASM C-ROUGHEST PROTEIN-RELATED"/>
    <property type="match status" value="1"/>
</dbReference>
<evidence type="ECO:0000256" key="6">
    <source>
        <dbReference type="ARBA" id="ARBA00023136"/>
    </source>
</evidence>
<feature type="transmembrane region" description="Helical" evidence="10">
    <location>
        <begin position="575"/>
        <end position="600"/>
    </location>
</feature>
<evidence type="ECO:0000313" key="12">
    <source>
        <dbReference type="EMBL" id="KAJ6639049.1"/>
    </source>
</evidence>
<evidence type="ECO:0000256" key="8">
    <source>
        <dbReference type="ARBA" id="ARBA00023180"/>
    </source>
</evidence>